<name>A0A1H1PHQ5_9FLAO</name>
<feature type="domain" description="BPL/LPL catalytic" evidence="2">
    <location>
        <begin position="5"/>
        <end position="191"/>
    </location>
</feature>
<dbReference type="PANTHER" id="PTHR12835">
    <property type="entry name" value="BIOTIN PROTEIN LIGASE"/>
    <property type="match status" value="1"/>
</dbReference>
<dbReference type="SUPFAM" id="SSF55681">
    <property type="entry name" value="Class II aaRS and biotin synthetases"/>
    <property type="match status" value="1"/>
</dbReference>
<evidence type="ECO:0000313" key="3">
    <source>
        <dbReference type="EMBL" id="SDS10617.1"/>
    </source>
</evidence>
<keyword evidence="4" id="KW-1185">Reference proteome</keyword>
<dbReference type="CDD" id="cd16442">
    <property type="entry name" value="BPL"/>
    <property type="match status" value="1"/>
</dbReference>
<dbReference type="InterPro" id="IPR045864">
    <property type="entry name" value="aa-tRNA-synth_II/BPL/LPL"/>
</dbReference>
<dbReference type="STRING" id="1250231.SAMN04488552_2117"/>
<dbReference type="Gene3D" id="3.30.930.10">
    <property type="entry name" value="Bira Bifunctional Protein, Domain 2"/>
    <property type="match status" value="1"/>
</dbReference>
<accession>A0A1H1PHQ5</accession>
<protein>
    <submittedName>
        <fullName evidence="3">BirA family transcriptional regulator, biotin operon repressor / biotin-[acetyl-CoA-carboxylase] ligase</fullName>
    </submittedName>
</protein>
<organism evidence="3 4">
    <name type="scientific">Christiangramia echinicola</name>
    <dbReference type="NCBI Taxonomy" id="279359"/>
    <lineage>
        <taxon>Bacteria</taxon>
        <taxon>Pseudomonadati</taxon>
        <taxon>Bacteroidota</taxon>
        <taxon>Flavobacteriia</taxon>
        <taxon>Flavobacteriales</taxon>
        <taxon>Flavobacteriaceae</taxon>
        <taxon>Christiangramia</taxon>
    </lineage>
</organism>
<proteinExistence type="predicted"/>
<dbReference type="PROSITE" id="PS51733">
    <property type="entry name" value="BPL_LPL_CATALYTIC"/>
    <property type="match status" value="1"/>
</dbReference>
<dbReference type="EMBL" id="LT629745">
    <property type="protein sequence ID" value="SDS10617.1"/>
    <property type="molecule type" value="Genomic_DNA"/>
</dbReference>
<dbReference type="InterPro" id="IPR004408">
    <property type="entry name" value="Biotin_CoA_COase_ligase"/>
</dbReference>
<keyword evidence="1 3" id="KW-0436">Ligase</keyword>
<dbReference type="Pfam" id="PF03099">
    <property type="entry name" value="BPL_LplA_LipB"/>
    <property type="match status" value="1"/>
</dbReference>
<dbReference type="GO" id="GO:0005737">
    <property type="term" value="C:cytoplasm"/>
    <property type="evidence" value="ECO:0007669"/>
    <property type="project" value="TreeGrafter"/>
</dbReference>
<dbReference type="NCBIfam" id="TIGR00121">
    <property type="entry name" value="birA_ligase"/>
    <property type="match status" value="1"/>
</dbReference>
<dbReference type="Proteomes" id="UP000198858">
    <property type="component" value="Chromosome I"/>
</dbReference>
<gene>
    <name evidence="3" type="ORF">SAMN04488552_2117</name>
</gene>
<dbReference type="PANTHER" id="PTHR12835:SF5">
    <property type="entry name" value="BIOTIN--PROTEIN LIGASE"/>
    <property type="match status" value="1"/>
</dbReference>
<dbReference type="GO" id="GO:0004077">
    <property type="term" value="F:biotin--[biotin carboxyl-carrier protein] ligase activity"/>
    <property type="evidence" value="ECO:0007669"/>
    <property type="project" value="InterPro"/>
</dbReference>
<evidence type="ECO:0000313" key="4">
    <source>
        <dbReference type="Proteomes" id="UP000198858"/>
    </source>
</evidence>
<reference evidence="3 4" key="1">
    <citation type="submission" date="2016-10" db="EMBL/GenBank/DDBJ databases">
        <authorList>
            <person name="Varghese N."/>
            <person name="Submissions S."/>
        </authorList>
    </citation>
    <scope>NUCLEOTIDE SEQUENCE [LARGE SCALE GENOMIC DNA]</scope>
    <source>
        <strain evidence="3 4">Mar_2010_102</strain>
    </source>
</reference>
<dbReference type="AlphaFoldDB" id="A0A1H1PHQ5"/>
<evidence type="ECO:0000256" key="1">
    <source>
        <dbReference type="ARBA" id="ARBA00022598"/>
    </source>
</evidence>
<sequence>MFAEDLTPYLLYFYMRIIKVNAIDSTNSFVRKFYEGSRDFEPVCVRAISQTAGRGQRGSNWLSKACENLTFSILYPQFKLNISRHFLLSATISLAVLEVLKTLEIPELKVKWPNDILSAKQKIGGILIENIVKTEGIVASIIGIGLNINQSNFEGLPQAGSLKSITGKTYDLDEVLEKLLYKIERELKELPNKTRTEILEQYAQSMFRLNVVSTFSTNNGENFNGIIRGVTTEGKLNLEIEDAVFKTYDLKEIQLLY</sequence>
<evidence type="ECO:0000259" key="2">
    <source>
        <dbReference type="PROSITE" id="PS51733"/>
    </source>
</evidence>
<dbReference type="InterPro" id="IPR004143">
    <property type="entry name" value="BPL_LPL_catalytic"/>
</dbReference>